<keyword evidence="2 5" id="KW-0812">Transmembrane</keyword>
<reference evidence="6 7" key="1">
    <citation type="submission" date="2016-07" db="EMBL/GenBank/DDBJ databases">
        <title>Pervasive Adenine N6-methylation of Active Genes in Fungi.</title>
        <authorList>
            <consortium name="DOE Joint Genome Institute"/>
            <person name="Mondo S.J."/>
            <person name="Dannebaum R.O."/>
            <person name="Kuo R.C."/>
            <person name="Labutti K."/>
            <person name="Haridas S."/>
            <person name="Kuo A."/>
            <person name="Salamov A."/>
            <person name="Ahrendt S.R."/>
            <person name="Lipzen A."/>
            <person name="Sullivan W."/>
            <person name="Andreopoulos W.B."/>
            <person name="Clum A."/>
            <person name="Lindquist E."/>
            <person name="Daum C."/>
            <person name="Ramamoorthy G.K."/>
            <person name="Gryganskyi A."/>
            <person name="Culley D."/>
            <person name="Magnuson J.K."/>
            <person name="James T.Y."/>
            <person name="O'Malley M.A."/>
            <person name="Stajich J.E."/>
            <person name="Spatafora J.W."/>
            <person name="Visel A."/>
            <person name="Grigoriev I.V."/>
        </authorList>
    </citation>
    <scope>NUCLEOTIDE SEQUENCE [LARGE SCALE GENOMIC DNA]</scope>
    <source>
        <strain evidence="6 7">68-887.2</strain>
    </source>
</reference>
<organism evidence="6 7">
    <name type="scientific">Naematelia encephala</name>
    <dbReference type="NCBI Taxonomy" id="71784"/>
    <lineage>
        <taxon>Eukaryota</taxon>
        <taxon>Fungi</taxon>
        <taxon>Dikarya</taxon>
        <taxon>Basidiomycota</taxon>
        <taxon>Agaricomycotina</taxon>
        <taxon>Tremellomycetes</taxon>
        <taxon>Tremellales</taxon>
        <taxon>Naemateliaceae</taxon>
        <taxon>Naematelia</taxon>
    </lineage>
</organism>
<dbReference type="PANTHER" id="PTHR35042:SF1">
    <property type="entry name" value="DUF1772-DOMAIN-CONTAINING PROTEIN"/>
    <property type="match status" value="1"/>
</dbReference>
<evidence type="ECO:0000313" key="7">
    <source>
        <dbReference type="Proteomes" id="UP000193986"/>
    </source>
</evidence>
<keyword evidence="4 5" id="KW-0472">Membrane</keyword>
<dbReference type="EMBL" id="MCFC01000016">
    <property type="protein sequence ID" value="ORY31283.1"/>
    <property type="molecule type" value="Genomic_DNA"/>
</dbReference>
<proteinExistence type="predicted"/>
<protein>
    <recommendedName>
        <fullName evidence="8">DUF1772-domain-containing protein</fullName>
    </recommendedName>
</protein>
<name>A0A1Y2B8Y4_9TREE</name>
<dbReference type="STRING" id="71784.A0A1Y2B8Y4"/>
<feature type="transmembrane region" description="Helical" evidence="5">
    <location>
        <begin position="13"/>
        <end position="38"/>
    </location>
</feature>
<feature type="transmembrane region" description="Helical" evidence="5">
    <location>
        <begin position="147"/>
        <end position="166"/>
    </location>
</feature>
<evidence type="ECO:0000256" key="5">
    <source>
        <dbReference type="SAM" id="Phobius"/>
    </source>
</evidence>
<accession>A0A1Y2B8Y4</accession>
<evidence type="ECO:0000256" key="4">
    <source>
        <dbReference type="ARBA" id="ARBA00023136"/>
    </source>
</evidence>
<feature type="transmembrane region" description="Helical" evidence="5">
    <location>
        <begin position="62"/>
        <end position="81"/>
    </location>
</feature>
<dbReference type="GO" id="GO:0016020">
    <property type="term" value="C:membrane"/>
    <property type="evidence" value="ECO:0007669"/>
    <property type="project" value="UniProtKB-SubCell"/>
</dbReference>
<dbReference type="InterPro" id="IPR013901">
    <property type="entry name" value="Anthrone_oxy"/>
</dbReference>
<evidence type="ECO:0000256" key="3">
    <source>
        <dbReference type="ARBA" id="ARBA00022989"/>
    </source>
</evidence>
<comment type="caution">
    <text evidence="6">The sequence shown here is derived from an EMBL/GenBank/DDBJ whole genome shotgun (WGS) entry which is preliminary data.</text>
</comment>
<dbReference type="AlphaFoldDB" id="A0A1Y2B8Y4"/>
<sequence length="167" mass="18423">MQVPTTVIKLAELLAPLVSITTSTAILSYSIFLAPVLISESTHHSPVTALHQLRPYFEQGKYVFPPLSVICTALFGILAYAHPAKRLGFSIAAAGSVSILPFTSLYMIPYTNNRILDLDDEGHKDPKAVDRQEEDVKVYLAKFIRENYVRGGMFWIGGVVGLWTVLA</sequence>
<keyword evidence="7" id="KW-1185">Reference proteome</keyword>
<evidence type="ECO:0008006" key="8">
    <source>
        <dbReference type="Google" id="ProtNLM"/>
    </source>
</evidence>
<evidence type="ECO:0000313" key="6">
    <source>
        <dbReference type="EMBL" id="ORY31283.1"/>
    </source>
</evidence>
<comment type="subcellular location">
    <subcellularLocation>
        <location evidence="1">Membrane</location>
        <topology evidence="1">Multi-pass membrane protein</topology>
    </subcellularLocation>
</comment>
<feature type="transmembrane region" description="Helical" evidence="5">
    <location>
        <begin position="87"/>
        <end position="108"/>
    </location>
</feature>
<dbReference type="Pfam" id="PF08592">
    <property type="entry name" value="Anthrone_oxy"/>
    <property type="match status" value="1"/>
</dbReference>
<dbReference type="OrthoDB" id="5954308at2759"/>
<dbReference type="InParanoid" id="A0A1Y2B8Y4"/>
<evidence type="ECO:0000256" key="1">
    <source>
        <dbReference type="ARBA" id="ARBA00004141"/>
    </source>
</evidence>
<keyword evidence="3 5" id="KW-1133">Transmembrane helix</keyword>
<evidence type="ECO:0000256" key="2">
    <source>
        <dbReference type="ARBA" id="ARBA00022692"/>
    </source>
</evidence>
<gene>
    <name evidence="6" type="ORF">BCR39DRAFT_558309</name>
</gene>
<dbReference type="PANTHER" id="PTHR35042">
    <property type="entry name" value="ANTHRONE OXYGENASE ENCC"/>
    <property type="match status" value="1"/>
</dbReference>
<dbReference type="Proteomes" id="UP000193986">
    <property type="component" value="Unassembled WGS sequence"/>
</dbReference>